<accession>A0ACC1NXC7</accession>
<protein>
    <submittedName>
        <fullName evidence="1">Uncharacterized protein</fullName>
    </submittedName>
</protein>
<sequence>MDLSLTDANSLGQFISSTLKLEFHSDIQSISNPKIYRGNPGLLEPMDNRRLVFYNLPSSITTLQVARAAAPFGQVIRVNLIADVASGTLNNSTTRSVLVEFASQDSAYICAAAVNSMCQTFISATGEAYVVGIWVIPTLSFTLSVSEQSLLQNGYTRTIEFSPIAVECVWFTISAIADRRQILDVDYDVCSKTITIEFASLDASHQAILALQKNLLFLVFNSDEERMITSRKDPVAFAANVHYLPPNYLEQRFDRAPYNSYWPDQYCYVMSLRNLQPRRNEDVEETDTDENDSGEATKPNTNTATPNGGGDYLTEADVEEMAMPGNWDDYFQTQHTIRYGAWAKYARVARHRRELSAAQGLAPGVIPHCDGQCEFECKSIKDTPPPEVVHKYLRSFTSKDVLIPL</sequence>
<dbReference type="EMBL" id="JANJQO010000039">
    <property type="protein sequence ID" value="KAJ2983226.1"/>
    <property type="molecule type" value="Genomic_DNA"/>
</dbReference>
<evidence type="ECO:0000313" key="2">
    <source>
        <dbReference type="Proteomes" id="UP001143910"/>
    </source>
</evidence>
<name>A0ACC1NXC7_9HYPO</name>
<comment type="caution">
    <text evidence="1">The sequence shown here is derived from an EMBL/GenBank/DDBJ whole genome shotgun (WGS) entry which is preliminary data.</text>
</comment>
<evidence type="ECO:0000313" key="1">
    <source>
        <dbReference type="EMBL" id="KAJ2983226.1"/>
    </source>
</evidence>
<dbReference type="Proteomes" id="UP001143910">
    <property type="component" value="Unassembled WGS sequence"/>
</dbReference>
<gene>
    <name evidence="1" type="ORF">NQ176_g855</name>
</gene>
<organism evidence="1 2">
    <name type="scientific">Zarea fungicola</name>
    <dbReference type="NCBI Taxonomy" id="93591"/>
    <lineage>
        <taxon>Eukaryota</taxon>
        <taxon>Fungi</taxon>
        <taxon>Dikarya</taxon>
        <taxon>Ascomycota</taxon>
        <taxon>Pezizomycotina</taxon>
        <taxon>Sordariomycetes</taxon>
        <taxon>Hypocreomycetidae</taxon>
        <taxon>Hypocreales</taxon>
        <taxon>Cordycipitaceae</taxon>
        <taxon>Zarea</taxon>
    </lineage>
</organism>
<keyword evidence="2" id="KW-1185">Reference proteome</keyword>
<proteinExistence type="predicted"/>
<reference evidence="1" key="1">
    <citation type="submission" date="2022-08" db="EMBL/GenBank/DDBJ databases">
        <title>Genome Sequence of Lecanicillium fungicola.</title>
        <authorList>
            <person name="Buettner E."/>
        </authorList>
    </citation>
    <scope>NUCLEOTIDE SEQUENCE</scope>
    <source>
        <strain evidence="1">Babe33</strain>
    </source>
</reference>